<dbReference type="InParanoid" id="A0A151Z6L2"/>
<reference evidence="1 2" key="1">
    <citation type="submission" date="2015-12" db="EMBL/GenBank/DDBJ databases">
        <title>Dictyostelia acquired genes for synthesis and detection of signals that induce cell-type specialization by lateral gene transfer from prokaryotes.</title>
        <authorList>
            <person name="Gloeckner G."/>
            <person name="Schaap P."/>
        </authorList>
    </citation>
    <scope>NUCLEOTIDE SEQUENCE [LARGE SCALE GENOMIC DNA]</scope>
    <source>
        <strain evidence="1 2">TK</strain>
    </source>
</reference>
<accession>A0A151Z6L2</accession>
<organism evidence="1 2">
    <name type="scientific">Tieghemostelium lacteum</name>
    <name type="common">Slime mold</name>
    <name type="synonym">Dictyostelium lacteum</name>
    <dbReference type="NCBI Taxonomy" id="361077"/>
    <lineage>
        <taxon>Eukaryota</taxon>
        <taxon>Amoebozoa</taxon>
        <taxon>Evosea</taxon>
        <taxon>Eumycetozoa</taxon>
        <taxon>Dictyostelia</taxon>
        <taxon>Dictyosteliales</taxon>
        <taxon>Raperosteliaceae</taxon>
        <taxon>Tieghemostelium</taxon>
    </lineage>
</organism>
<dbReference type="EMBL" id="LODT01000041">
    <property type="protein sequence ID" value="KYQ89424.1"/>
    <property type="molecule type" value="Genomic_DNA"/>
</dbReference>
<dbReference type="Proteomes" id="UP000076078">
    <property type="component" value="Unassembled WGS sequence"/>
</dbReference>
<dbReference type="InterPro" id="IPR032675">
    <property type="entry name" value="LRR_dom_sf"/>
</dbReference>
<gene>
    <name evidence="1" type="ORF">DLAC_10088</name>
</gene>
<proteinExistence type="predicted"/>
<comment type="caution">
    <text evidence="1">The sequence shown here is derived from an EMBL/GenBank/DDBJ whole genome shotgun (WGS) entry which is preliminary data.</text>
</comment>
<evidence type="ECO:0000313" key="2">
    <source>
        <dbReference type="Proteomes" id="UP000076078"/>
    </source>
</evidence>
<name>A0A151Z6L2_TIELA</name>
<protein>
    <submittedName>
        <fullName evidence="1">Uncharacterized protein</fullName>
    </submittedName>
</protein>
<sequence length="602" mass="70029">MHLQPHQIPLGRVVIKDILDNLFSLFNHYIYDFKHLKYLVNSLSLVCHDWLYNVIPTLKIPIIQLTREDQVKYLIVWIKRRVPVKLHYSFCNDQVNLFNYSRGSINNLPILLQDNIVKLTIDSDTIFLQGYEEKFFDFIQNLKQLEEINYLNLNYPYKLTQIAEQMCIIENKWNNIKSLSAVVKPKIHDQRPLIQALARGKEQFTLSLDTTDHSYHTGWSLEYLNSFCITTLNISNFTIVPLDFIQLIKSSGYITTLNLVNVPMSGRNYDVNNIDDILREIMNSKTITNLGLDIFKSIVSYELVIEFLNENKLVQRISRFPKIARPLVATNNNNMNSTIVINNNLKQICSQFYKPYNILNCWNTDNPSSLEILDFPQLNPETMELIRIKHPNARQLSFQTIPTKNQLCETQFLPLFKIEFPNLKELFIRASLTNLVHKFVDPRSTYQIFDLLEYSQTITKLSLINIQLGDHLVHKFLESNNPKTLKTLNLSNVGLVDSLKLATSLSKNTRLLSFSIENSCTGSLPEVNYHSLIYILTNNYTLSHLGYDIHCKFENSSNLKDIVQNNQSLISLSLRMNDIYQRYDLQESLFKSLKFSTPGNFE</sequence>
<keyword evidence="2" id="KW-1185">Reference proteome</keyword>
<dbReference type="AlphaFoldDB" id="A0A151Z6L2"/>
<dbReference type="SUPFAM" id="SSF52047">
    <property type="entry name" value="RNI-like"/>
    <property type="match status" value="1"/>
</dbReference>
<dbReference type="Gene3D" id="3.80.10.10">
    <property type="entry name" value="Ribonuclease Inhibitor"/>
    <property type="match status" value="1"/>
</dbReference>
<evidence type="ECO:0000313" key="1">
    <source>
        <dbReference type="EMBL" id="KYQ89424.1"/>
    </source>
</evidence>